<dbReference type="GO" id="GO:0007399">
    <property type="term" value="P:nervous system development"/>
    <property type="evidence" value="ECO:0007669"/>
    <property type="project" value="UniProtKB-KW"/>
</dbReference>
<comment type="caution">
    <text evidence="21">The sequence shown here is derived from an EMBL/GenBank/DDBJ whole genome shotgun (WGS) entry which is preliminary data.</text>
</comment>
<dbReference type="GO" id="GO:0005886">
    <property type="term" value="C:plasma membrane"/>
    <property type="evidence" value="ECO:0007669"/>
    <property type="project" value="TreeGrafter"/>
</dbReference>
<dbReference type="PANTHER" id="PTHR12011:SF318">
    <property type="entry name" value="ADHESION G-PROTEIN COUPLED RECEPTOR G1"/>
    <property type="match status" value="1"/>
</dbReference>
<dbReference type="SMART" id="SM00303">
    <property type="entry name" value="GPS"/>
    <property type="match status" value="1"/>
</dbReference>
<keyword evidence="6" id="KW-0358">Heparin-binding</keyword>
<evidence type="ECO:0000256" key="5">
    <source>
        <dbReference type="ARBA" id="ARBA00022525"/>
    </source>
</evidence>
<dbReference type="PROSITE" id="PS50221">
    <property type="entry name" value="GAIN_B"/>
    <property type="match status" value="1"/>
</dbReference>
<evidence type="ECO:0000256" key="1">
    <source>
        <dbReference type="ARBA" id="ARBA00004141"/>
    </source>
</evidence>
<feature type="transmembrane region" description="Helical" evidence="18">
    <location>
        <begin position="637"/>
        <end position="657"/>
    </location>
</feature>
<evidence type="ECO:0000313" key="21">
    <source>
        <dbReference type="EMBL" id="KAG8437260.1"/>
    </source>
</evidence>
<keyword evidence="14" id="KW-1015">Disulfide bond</keyword>
<gene>
    <name evidence="21" type="ORF">GDO86_008098</name>
</gene>
<keyword evidence="7 18" id="KW-0812">Transmembrane</keyword>
<dbReference type="OrthoDB" id="8951579at2759"/>
<keyword evidence="11" id="KW-0524">Neurogenesis</keyword>
<dbReference type="GO" id="GO:0030154">
    <property type="term" value="P:cell differentiation"/>
    <property type="evidence" value="ECO:0007669"/>
    <property type="project" value="UniProtKB-KW"/>
</dbReference>
<evidence type="ECO:0000256" key="7">
    <source>
        <dbReference type="ARBA" id="ARBA00022692"/>
    </source>
</evidence>
<feature type="transmembrane region" description="Helical" evidence="18">
    <location>
        <begin position="610"/>
        <end position="631"/>
    </location>
</feature>
<feature type="domain" description="G-protein coupled receptors family 2 profile 2" evidence="20">
    <location>
        <begin position="406"/>
        <end position="658"/>
    </location>
</feature>
<dbReference type="PROSITE" id="PS50261">
    <property type="entry name" value="G_PROTEIN_RECEP_F2_4"/>
    <property type="match status" value="1"/>
</dbReference>
<comment type="subcellular location">
    <subcellularLocation>
        <location evidence="2">Membrane raft</location>
    </subcellularLocation>
    <subcellularLocation>
        <location evidence="1">Membrane</location>
        <topology evidence="1">Multi-pass membrane protein</topology>
    </subcellularLocation>
    <subcellularLocation>
        <location evidence="3">Secreted</location>
    </subcellularLocation>
</comment>
<evidence type="ECO:0000256" key="16">
    <source>
        <dbReference type="ARBA" id="ARBA00093505"/>
    </source>
</evidence>
<evidence type="ECO:0000256" key="2">
    <source>
        <dbReference type="ARBA" id="ARBA00004285"/>
    </source>
</evidence>
<evidence type="ECO:0000256" key="11">
    <source>
        <dbReference type="ARBA" id="ARBA00022902"/>
    </source>
</evidence>
<feature type="region of interest" description="Disordered" evidence="17">
    <location>
        <begin position="667"/>
        <end position="695"/>
    </location>
</feature>
<dbReference type="GO" id="GO:0007166">
    <property type="term" value="P:cell surface receptor signaling pathway"/>
    <property type="evidence" value="ECO:0007669"/>
    <property type="project" value="InterPro"/>
</dbReference>
<dbReference type="InterPro" id="IPR000832">
    <property type="entry name" value="GPCR_2_secretin-like"/>
</dbReference>
<keyword evidence="12 18" id="KW-1133">Transmembrane helix</keyword>
<proteinExistence type="predicted"/>
<dbReference type="Pfam" id="PF01825">
    <property type="entry name" value="GPS"/>
    <property type="match status" value="1"/>
</dbReference>
<comment type="subunit">
    <text evidence="16">Heterodimer of 2 chains generated by proteolytic processing; the large extracellular N-terminal fragment (ADGRG1 NT) and the membrane-bound C-terminal fragment (ADGRG1-CT) predominantly remain associated and non-covalently linked. ADGRG1 NT self-associates in a trans-trans manner; the homophilic interaction enhances receptor signaling. Interacts with TGM2. Interacts with heparin; leading to the reduction of ADGRG1 shedding. Interacts with COL3A1. Part of a GPCR-tetraspanin complex at least consisting of ADGRG1, CD81, eventually CD9, and GNA11 in which CD81 is enhancing the association of ADGRG1 with GNA11.</text>
</comment>
<feature type="transmembrane region" description="Helical" evidence="18">
    <location>
        <begin position="477"/>
        <end position="495"/>
    </location>
</feature>
<evidence type="ECO:0000256" key="13">
    <source>
        <dbReference type="ARBA" id="ARBA00023136"/>
    </source>
</evidence>
<dbReference type="Pfam" id="PF18587">
    <property type="entry name" value="PLL"/>
    <property type="match status" value="1"/>
</dbReference>
<keyword evidence="9" id="KW-0832">Ubl conjugation</keyword>
<accession>A0A8T2J1R9</accession>
<dbReference type="Proteomes" id="UP000812440">
    <property type="component" value="Chromosome 4"/>
</dbReference>
<feature type="transmembrane region" description="Helical" evidence="18">
    <location>
        <begin position="403"/>
        <end position="425"/>
    </location>
</feature>
<dbReference type="GO" id="GO:0005576">
    <property type="term" value="C:extracellular region"/>
    <property type="evidence" value="ECO:0007669"/>
    <property type="project" value="UniProtKB-SubCell"/>
</dbReference>
<evidence type="ECO:0000259" key="20">
    <source>
        <dbReference type="PROSITE" id="PS50261"/>
    </source>
</evidence>
<protein>
    <recommendedName>
        <fullName evidence="4">Adhesion G-protein coupled receptor G1</fullName>
    </recommendedName>
    <alternativeName>
        <fullName evidence="15">G-protein coupled receptor 56</fullName>
    </alternativeName>
</protein>
<feature type="compositionally biased region" description="Low complexity" evidence="17">
    <location>
        <begin position="668"/>
        <end position="679"/>
    </location>
</feature>
<evidence type="ECO:0000256" key="18">
    <source>
        <dbReference type="SAM" id="Phobius"/>
    </source>
</evidence>
<evidence type="ECO:0000256" key="8">
    <source>
        <dbReference type="ARBA" id="ARBA00022782"/>
    </source>
</evidence>
<feature type="domain" description="GAIN-B" evidence="19">
    <location>
        <begin position="246"/>
        <end position="397"/>
    </location>
</feature>
<dbReference type="GO" id="GO:0008201">
    <property type="term" value="F:heparin binding"/>
    <property type="evidence" value="ECO:0007669"/>
    <property type="project" value="UniProtKB-KW"/>
</dbReference>
<dbReference type="Pfam" id="PF00002">
    <property type="entry name" value="7tm_2"/>
    <property type="match status" value="1"/>
</dbReference>
<evidence type="ECO:0000256" key="12">
    <source>
        <dbReference type="ARBA" id="ARBA00022989"/>
    </source>
</evidence>
<dbReference type="GO" id="GO:0007189">
    <property type="term" value="P:adenylate cyclase-activating G protein-coupled receptor signaling pathway"/>
    <property type="evidence" value="ECO:0007669"/>
    <property type="project" value="TreeGrafter"/>
</dbReference>
<evidence type="ECO:0000256" key="14">
    <source>
        <dbReference type="ARBA" id="ARBA00023157"/>
    </source>
</evidence>
<evidence type="ECO:0000256" key="4">
    <source>
        <dbReference type="ARBA" id="ARBA00019701"/>
    </source>
</evidence>
<dbReference type="InterPro" id="IPR057244">
    <property type="entry name" value="GAIN_B"/>
</dbReference>
<evidence type="ECO:0000313" key="22">
    <source>
        <dbReference type="Proteomes" id="UP000812440"/>
    </source>
</evidence>
<dbReference type="GO" id="GO:0045121">
    <property type="term" value="C:membrane raft"/>
    <property type="evidence" value="ECO:0007669"/>
    <property type="project" value="UniProtKB-SubCell"/>
</dbReference>
<dbReference type="AlphaFoldDB" id="A0A8T2J1R9"/>
<reference evidence="21" key="1">
    <citation type="thesis" date="2020" institute="ProQuest LLC" country="789 East Eisenhower Parkway, Ann Arbor, MI, USA">
        <title>Comparative Genomics and Chromosome Evolution.</title>
        <authorList>
            <person name="Mudd A.B."/>
        </authorList>
    </citation>
    <scope>NUCLEOTIDE SEQUENCE</scope>
    <source>
        <strain evidence="21">Female2</strain>
        <tissue evidence="21">Blood</tissue>
    </source>
</reference>
<evidence type="ECO:0000259" key="19">
    <source>
        <dbReference type="PROSITE" id="PS50221"/>
    </source>
</evidence>
<dbReference type="Gene3D" id="2.60.220.50">
    <property type="match status" value="1"/>
</dbReference>
<evidence type="ECO:0000256" key="17">
    <source>
        <dbReference type="SAM" id="MobiDB-lite"/>
    </source>
</evidence>
<feature type="transmembrane region" description="Helical" evidence="18">
    <location>
        <begin position="515"/>
        <end position="533"/>
    </location>
</feature>
<feature type="transmembrane region" description="Helical" evidence="18">
    <location>
        <begin position="564"/>
        <end position="589"/>
    </location>
</feature>
<keyword evidence="10" id="KW-0130">Cell adhesion</keyword>
<evidence type="ECO:0000256" key="3">
    <source>
        <dbReference type="ARBA" id="ARBA00004613"/>
    </source>
</evidence>
<keyword evidence="8" id="KW-0221">Differentiation</keyword>
<dbReference type="GO" id="GO:0007155">
    <property type="term" value="P:cell adhesion"/>
    <property type="evidence" value="ECO:0007669"/>
    <property type="project" value="UniProtKB-KW"/>
</dbReference>
<keyword evidence="5" id="KW-0964">Secreted</keyword>
<evidence type="ECO:0000256" key="10">
    <source>
        <dbReference type="ARBA" id="ARBA00022889"/>
    </source>
</evidence>
<dbReference type="Gene3D" id="1.20.1070.10">
    <property type="entry name" value="Rhodopsin 7-helix transmembrane proteins"/>
    <property type="match status" value="1"/>
</dbReference>
<dbReference type="GO" id="GO:0004930">
    <property type="term" value="F:G protein-coupled receptor activity"/>
    <property type="evidence" value="ECO:0007669"/>
    <property type="project" value="InterPro"/>
</dbReference>
<dbReference type="InterPro" id="IPR040679">
    <property type="entry name" value="PLL"/>
</dbReference>
<name>A0A8T2J1R9_9PIPI</name>
<evidence type="ECO:0000256" key="15">
    <source>
        <dbReference type="ARBA" id="ARBA00033134"/>
    </source>
</evidence>
<dbReference type="PANTHER" id="PTHR12011">
    <property type="entry name" value="ADHESION G-PROTEIN COUPLED RECEPTOR"/>
    <property type="match status" value="1"/>
</dbReference>
<sequence>MDPTSQKLRTSRDGRTQRHLLLIRNECRGSLPNSEHNPDWSHNTADSQGEEMSPVLLLLLLQGLSLGIHGFSLCGTRTQYAGGGFLQYQGGFSNDMVIIENHLEGLVVKSTHWPPINITLQSLPGHYIFCVRWFPVFGTFILKYGLQNYTWNVTESTNKSGNTSFTYGEEGCPENTTLNNITLNGIKVQNSCRFVFQQQNWNNTKFVEHEILEISQLLDKPGFSSNGQVLRDWIDQTLSAVQFKGRSYHFGNGSLQASVFKLDSVDVLQSIPKKMGISVSIPKQLIEQEGHTKRLHVVNFNGSSVFKDAANSMVLGDKVIGVSVENTKVTNLCEDIMFTFEHESLQGNFSPVCVFWNESQDEWSTYGCKTFPRENHTQCNCSHLTYFAVLMQTSNQKISEEHLVSLSVLTFAGCTISALAALFTICWNCCSRKAHSNPTLQIHMNLLGAVLLLDLSFMLSVVLGALALPFVCRCSAIVLHVAQLSMFTWMAIEGFNLYKLVVKVFDSTFLTTKKLALLGWGAPLFIVLAIILMDYDNYGSYSIQVNRPSSCNSTASLCWLTKPIIHQVVNMAFFAAVLTFNTVMLIAMIRCVLRLKTHNRGENLRHCVTLLGLSCMMGLPWGIAFFSFGVLFLPVQYIFSIFNSLQGFFIFLWYWTLSQPHARDASRSSDSTSAMPASPKSDQNSIMSDHKKLLT</sequence>
<dbReference type="EMBL" id="JAACNH010000007">
    <property type="protein sequence ID" value="KAG8437260.1"/>
    <property type="molecule type" value="Genomic_DNA"/>
</dbReference>
<evidence type="ECO:0000256" key="9">
    <source>
        <dbReference type="ARBA" id="ARBA00022843"/>
    </source>
</evidence>
<dbReference type="InterPro" id="IPR000203">
    <property type="entry name" value="GPS"/>
</dbReference>
<dbReference type="InterPro" id="IPR046338">
    <property type="entry name" value="GAIN_dom_sf"/>
</dbReference>
<feature type="transmembrane region" description="Helical" evidence="18">
    <location>
        <begin position="446"/>
        <end position="471"/>
    </location>
</feature>
<organism evidence="21 22">
    <name type="scientific">Hymenochirus boettgeri</name>
    <name type="common">Congo dwarf clawed frog</name>
    <dbReference type="NCBI Taxonomy" id="247094"/>
    <lineage>
        <taxon>Eukaryota</taxon>
        <taxon>Metazoa</taxon>
        <taxon>Chordata</taxon>
        <taxon>Craniata</taxon>
        <taxon>Vertebrata</taxon>
        <taxon>Euteleostomi</taxon>
        <taxon>Amphibia</taxon>
        <taxon>Batrachia</taxon>
        <taxon>Anura</taxon>
        <taxon>Pipoidea</taxon>
        <taxon>Pipidae</taxon>
        <taxon>Pipinae</taxon>
        <taxon>Hymenochirus</taxon>
    </lineage>
</organism>
<evidence type="ECO:0000256" key="6">
    <source>
        <dbReference type="ARBA" id="ARBA00022674"/>
    </source>
</evidence>
<dbReference type="InterPro" id="IPR017981">
    <property type="entry name" value="GPCR_2-like_7TM"/>
</dbReference>
<keyword evidence="22" id="KW-1185">Reference proteome</keyword>
<keyword evidence="13 18" id="KW-0472">Membrane</keyword>